<dbReference type="STRING" id="320771.Cflav_PD3651"/>
<name>B9XHF8_PEDPL</name>
<evidence type="ECO:0008006" key="3">
    <source>
        <dbReference type="Google" id="ProtNLM"/>
    </source>
</evidence>
<dbReference type="EMBL" id="ABOX02000014">
    <property type="protein sequence ID" value="EEF60793.1"/>
    <property type="molecule type" value="Genomic_DNA"/>
</dbReference>
<dbReference type="Proteomes" id="UP000003688">
    <property type="component" value="Unassembled WGS sequence"/>
</dbReference>
<accession>B9XHF8</accession>
<gene>
    <name evidence="1" type="ORF">Cflav_PD3651</name>
</gene>
<sequence length="116" mass="13397">MHEEIQNWLGEKIKISGVLACGVRFPDRKTYTRNQSAQFEPVALENACRCLADTFQVIHSNHFAVEHLRWIFGGYFVYGSMRDDGACFSFITRREDSPLKTDAVNHLLEEFKKLQA</sequence>
<keyword evidence="2" id="KW-1185">Reference proteome</keyword>
<organism evidence="1 2">
    <name type="scientific">Pedosphaera parvula (strain Ellin514)</name>
    <dbReference type="NCBI Taxonomy" id="320771"/>
    <lineage>
        <taxon>Bacteria</taxon>
        <taxon>Pseudomonadati</taxon>
        <taxon>Verrucomicrobiota</taxon>
        <taxon>Pedosphaerae</taxon>
        <taxon>Pedosphaerales</taxon>
        <taxon>Pedosphaeraceae</taxon>
        <taxon>Pedosphaera</taxon>
    </lineage>
</organism>
<dbReference type="AlphaFoldDB" id="B9XHF8"/>
<dbReference type="RefSeq" id="WP_007415252.1">
    <property type="nucleotide sequence ID" value="NZ_ABOX02000014.1"/>
</dbReference>
<reference evidence="1 2" key="1">
    <citation type="journal article" date="2011" name="J. Bacteriol.">
        <title>Genome sequence of 'Pedosphaera parvula' Ellin514, an aerobic Verrucomicrobial isolate from pasture soil.</title>
        <authorList>
            <person name="Kant R."/>
            <person name="van Passel M.W."/>
            <person name="Sangwan P."/>
            <person name="Palva A."/>
            <person name="Lucas S."/>
            <person name="Copeland A."/>
            <person name="Lapidus A."/>
            <person name="Glavina Del Rio T."/>
            <person name="Dalin E."/>
            <person name="Tice H."/>
            <person name="Bruce D."/>
            <person name="Goodwin L."/>
            <person name="Pitluck S."/>
            <person name="Chertkov O."/>
            <person name="Larimer F.W."/>
            <person name="Land M.L."/>
            <person name="Hauser L."/>
            <person name="Brettin T.S."/>
            <person name="Detter J.C."/>
            <person name="Han S."/>
            <person name="de Vos W.M."/>
            <person name="Janssen P.H."/>
            <person name="Smidt H."/>
        </authorList>
    </citation>
    <scope>NUCLEOTIDE SEQUENCE [LARGE SCALE GENOMIC DNA]</scope>
    <source>
        <strain evidence="1 2">Ellin514</strain>
    </source>
</reference>
<protein>
    <recommendedName>
        <fullName evidence="3">Roadblock/LC7 family protein</fullName>
    </recommendedName>
</protein>
<proteinExistence type="predicted"/>
<evidence type="ECO:0000313" key="2">
    <source>
        <dbReference type="Proteomes" id="UP000003688"/>
    </source>
</evidence>
<evidence type="ECO:0000313" key="1">
    <source>
        <dbReference type="EMBL" id="EEF60793.1"/>
    </source>
</evidence>
<comment type="caution">
    <text evidence="1">The sequence shown here is derived from an EMBL/GenBank/DDBJ whole genome shotgun (WGS) entry which is preliminary data.</text>
</comment>